<keyword evidence="6" id="KW-0449">Lipoprotein</keyword>
<name>A0A379LM76_9GAMM</name>
<evidence type="ECO:0000313" key="9">
    <source>
        <dbReference type="Proteomes" id="UP000254123"/>
    </source>
</evidence>
<evidence type="ECO:0000256" key="1">
    <source>
        <dbReference type="ARBA" id="ARBA00004459"/>
    </source>
</evidence>
<dbReference type="RefSeq" id="WP_028858321.1">
    <property type="nucleotide sequence ID" value="NZ_CAJHAQ010000001.1"/>
</dbReference>
<keyword evidence="4" id="KW-0564">Palmitate</keyword>
<dbReference type="InterPro" id="IPR032831">
    <property type="entry name" value="LptM_cons"/>
</dbReference>
<keyword evidence="3" id="KW-0472">Membrane</keyword>
<evidence type="ECO:0000256" key="7">
    <source>
        <dbReference type="SAM" id="MobiDB-lite"/>
    </source>
</evidence>
<gene>
    <name evidence="8" type="ORF">NCTC10526_02047</name>
</gene>
<evidence type="ECO:0000313" key="8">
    <source>
        <dbReference type="EMBL" id="SUD91680.1"/>
    </source>
</evidence>
<evidence type="ECO:0000256" key="5">
    <source>
        <dbReference type="ARBA" id="ARBA00023237"/>
    </source>
</evidence>
<protein>
    <recommendedName>
        <fullName evidence="10">Lipoprotein</fullName>
    </recommendedName>
</protein>
<dbReference type="EMBL" id="UGVC01000001">
    <property type="protein sequence ID" value="SUD91680.1"/>
    <property type="molecule type" value="Genomic_DNA"/>
</dbReference>
<reference evidence="8 9" key="1">
    <citation type="submission" date="2018-06" db="EMBL/GenBank/DDBJ databases">
        <authorList>
            <consortium name="Pathogen Informatics"/>
            <person name="Doyle S."/>
        </authorList>
    </citation>
    <scope>NUCLEOTIDE SEQUENCE [LARGE SCALE GENOMIC DNA]</scope>
    <source>
        <strain evidence="8 9">NCTC10526</strain>
    </source>
</reference>
<dbReference type="Proteomes" id="UP000254123">
    <property type="component" value="Unassembled WGS sequence"/>
</dbReference>
<sequence length="125" mass="13487">MPKFHFQTYSYKNHQNSSALGLADVNNGTVTNASITDAFVTNAFVTTVKPSRLPLLLILLILSSVFLSGCGQKGDLYLVKDAPSNTKFILYDGNKVEGDTAASQAEQAAEQQKIEEAAAAEPQDY</sequence>
<evidence type="ECO:0008006" key="10">
    <source>
        <dbReference type="Google" id="ProtNLM"/>
    </source>
</evidence>
<organism evidence="8 9">
    <name type="scientific">Psychrobacter phenylpyruvicus</name>
    <dbReference type="NCBI Taxonomy" id="29432"/>
    <lineage>
        <taxon>Bacteria</taxon>
        <taxon>Pseudomonadati</taxon>
        <taxon>Pseudomonadota</taxon>
        <taxon>Gammaproteobacteria</taxon>
        <taxon>Moraxellales</taxon>
        <taxon>Moraxellaceae</taxon>
        <taxon>Psychrobacter</taxon>
    </lineage>
</organism>
<dbReference type="GO" id="GO:0009279">
    <property type="term" value="C:cell outer membrane"/>
    <property type="evidence" value="ECO:0007669"/>
    <property type="project" value="UniProtKB-SubCell"/>
</dbReference>
<keyword evidence="2" id="KW-0732">Signal</keyword>
<dbReference type="AlphaFoldDB" id="A0A379LM76"/>
<evidence type="ECO:0000256" key="6">
    <source>
        <dbReference type="ARBA" id="ARBA00023288"/>
    </source>
</evidence>
<keyword evidence="9" id="KW-1185">Reference proteome</keyword>
<proteinExistence type="predicted"/>
<accession>A0A379LM76</accession>
<keyword evidence="5" id="KW-0998">Cell outer membrane</keyword>
<evidence type="ECO:0000256" key="4">
    <source>
        <dbReference type="ARBA" id="ARBA00023139"/>
    </source>
</evidence>
<evidence type="ECO:0000256" key="2">
    <source>
        <dbReference type="ARBA" id="ARBA00022729"/>
    </source>
</evidence>
<dbReference type="NCBIfam" id="NF047847">
    <property type="entry name" value="SS_mature_LptM"/>
    <property type="match status" value="1"/>
</dbReference>
<feature type="region of interest" description="Disordered" evidence="7">
    <location>
        <begin position="101"/>
        <end position="125"/>
    </location>
</feature>
<comment type="subcellular location">
    <subcellularLocation>
        <location evidence="1">Cell outer membrane</location>
        <topology evidence="1">Lipid-anchor</topology>
    </subcellularLocation>
</comment>
<dbReference type="Pfam" id="PF13627">
    <property type="entry name" value="LptM_cons"/>
    <property type="match status" value="1"/>
</dbReference>
<evidence type="ECO:0000256" key="3">
    <source>
        <dbReference type="ARBA" id="ARBA00023136"/>
    </source>
</evidence>